<dbReference type="STRING" id="660518.SAMN05216218_107177"/>
<evidence type="ECO:0000313" key="3">
    <source>
        <dbReference type="Proteomes" id="UP000199076"/>
    </source>
</evidence>
<dbReference type="SMART" id="SM00849">
    <property type="entry name" value="Lactamase_B"/>
    <property type="match status" value="1"/>
</dbReference>
<evidence type="ECO:0000313" key="2">
    <source>
        <dbReference type="EMBL" id="SDF58145.1"/>
    </source>
</evidence>
<gene>
    <name evidence="2" type="ORF">SAMN05216218_107177</name>
</gene>
<dbReference type="OrthoDB" id="197151at2157"/>
<keyword evidence="3" id="KW-1185">Reference proteome</keyword>
<dbReference type="InterPro" id="IPR037482">
    <property type="entry name" value="ST1585_MBL-fold"/>
</dbReference>
<dbReference type="EMBL" id="FNBK01000007">
    <property type="protein sequence ID" value="SDF58145.1"/>
    <property type="molecule type" value="Genomic_DNA"/>
</dbReference>
<dbReference type="RefSeq" id="WP_092691845.1">
    <property type="nucleotide sequence ID" value="NZ_FNBK01000007.1"/>
</dbReference>
<name>A0A1G7M8U4_9EURY</name>
<feature type="domain" description="Metallo-beta-lactamase" evidence="1">
    <location>
        <begin position="24"/>
        <end position="224"/>
    </location>
</feature>
<dbReference type="AlphaFoldDB" id="A0A1G7M8U4"/>
<dbReference type="SUPFAM" id="SSF56281">
    <property type="entry name" value="Metallo-hydrolase/oxidoreductase"/>
    <property type="match status" value="1"/>
</dbReference>
<sequence>MDAPHVDGCPDTYLVDNALFGTPNLLATYLLDAADPAILDAGTVAGAERILDAMDTVGIDPAAVETLLVSHVHLDHAAGTARLLAACENATVVVHERGLSYLTDAERLDRLVESVEAAIGMEAPYGDPELVPEDRCRAVSGGEVLDLGDRELELYDAPGHAPHHYVALEPDSGTLFGADAVGAFDPRSDTVAPTTPPPSFDLEANLDTVDRLLDLEPSRTLYSHFGPGERGEATAELHAYAEILPEFVETVERVRAETDDDLDAMLDALRPEWESPTLRRDVVGVCRYLDTQ</sequence>
<dbReference type="Gene3D" id="3.60.15.10">
    <property type="entry name" value="Ribonuclease Z/Hydroxyacylglutathione hydrolase-like"/>
    <property type="match status" value="1"/>
</dbReference>
<dbReference type="CDD" id="cd07726">
    <property type="entry name" value="ST1585-like_MBL-fold"/>
    <property type="match status" value="1"/>
</dbReference>
<dbReference type="InterPro" id="IPR001279">
    <property type="entry name" value="Metallo-B-lactamas"/>
</dbReference>
<evidence type="ECO:0000259" key="1">
    <source>
        <dbReference type="SMART" id="SM00849"/>
    </source>
</evidence>
<protein>
    <submittedName>
        <fullName evidence="2">Glyoxylase, beta-lactamase superfamily II</fullName>
    </submittedName>
</protein>
<dbReference type="PANTHER" id="PTHR42951">
    <property type="entry name" value="METALLO-BETA-LACTAMASE DOMAIN-CONTAINING"/>
    <property type="match status" value="1"/>
</dbReference>
<reference evidence="3" key="1">
    <citation type="submission" date="2016-10" db="EMBL/GenBank/DDBJ databases">
        <authorList>
            <person name="Varghese N."/>
            <person name="Submissions S."/>
        </authorList>
    </citation>
    <scope>NUCLEOTIDE SEQUENCE [LARGE SCALE GENOMIC DNA]</scope>
    <source>
        <strain evidence="3">IBRC-M 10760</strain>
    </source>
</reference>
<accession>A0A1G7M8U4</accession>
<dbReference type="PANTHER" id="PTHR42951:SF4">
    <property type="entry name" value="ACYL-COENZYME A THIOESTERASE MBLAC2"/>
    <property type="match status" value="1"/>
</dbReference>
<dbReference type="InterPro" id="IPR036866">
    <property type="entry name" value="RibonucZ/Hydroxyglut_hydro"/>
</dbReference>
<dbReference type="Proteomes" id="UP000199076">
    <property type="component" value="Unassembled WGS sequence"/>
</dbReference>
<proteinExistence type="predicted"/>
<dbReference type="InterPro" id="IPR050855">
    <property type="entry name" value="NDM-1-like"/>
</dbReference>
<dbReference type="Pfam" id="PF00753">
    <property type="entry name" value="Lactamase_B"/>
    <property type="match status" value="1"/>
</dbReference>
<organism evidence="2 3">
    <name type="scientific">Halorientalis regularis</name>
    <dbReference type="NCBI Taxonomy" id="660518"/>
    <lineage>
        <taxon>Archaea</taxon>
        <taxon>Methanobacteriati</taxon>
        <taxon>Methanobacteriota</taxon>
        <taxon>Stenosarchaea group</taxon>
        <taxon>Halobacteria</taxon>
        <taxon>Halobacteriales</taxon>
        <taxon>Haloarculaceae</taxon>
        <taxon>Halorientalis</taxon>
    </lineage>
</organism>